<dbReference type="PANTHER" id="PTHR20961">
    <property type="entry name" value="GLYCOSYLTRANSFERASE"/>
    <property type="match status" value="1"/>
</dbReference>
<dbReference type="OrthoDB" id="288504at2"/>
<dbReference type="Pfam" id="PF04577">
    <property type="entry name" value="Glyco_transf_61"/>
    <property type="match status" value="1"/>
</dbReference>
<dbReference type="AlphaFoldDB" id="A0A5C1YMG7"/>
<dbReference type="Proteomes" id="UP000324536">
    <property type="component" value="Chromosome"/>
</dbReference>
<evidence type="ECO:0000256" key="2">
    <source>
        <dbReference type="ARBA" id="ARBA00022679"/>
    </source>
</evidence>
<proteinExistence type="predicted"/>
<evidence type="ECO:0000256" key="1">
    <source>
        <dbReference type="ARBA" id="ARBA00022676"/>
    </source>
</evidence>
<keyword evidence="2 5" id="KW-0808">Transferase</keyword>
<dbReference type="InterPro" id="IPR049625">
    <property type="entry name" value="Glyco_transf_61_cat"/>
</dbReference>
<reference evidence="5 6" key="1">
    <citation type="submission" date="2019-09" db="EMBL/GenBank/DDBJ databases">
        <title>Genome sequencing of strain KACC 21233.</title>
        <authorList>
            <person name="Heo J."/>
            <person name="Kim S.-J."/>
            <person name="Kim J.-S."/>
            <person name="Hong S.-B."/>
            <person name="Kwon S.-W."/>
        </authorList>
    </citation>
    <scope>NUCLEOTIDE SEQUENCE [LARGE SCALE GENOMIC DNA]</scope>
    <source>
        <strain evidence="5 6">KACC 21233</strain>
    </source>
</reference>
<name>A0A5C1YMG7_9PROT</name>
<dbReference type="InterPro" id="IPR007657">
    <property type="entry name" value="Glycosyltransferase_61"/>
</dbReference>
<accession>A0A5C1YMG7</accession>
<evidence type="ECO:0000256" key="3">
    <source>
        <dbReference type="ARBA" id="ARBA00023180"/>
    </source>
</evidence>
<dbReference type="EMBL" id="CP043506">
    <property type="protein sequence ID" value="QEO16708.1"/>
    <property type="molecule type" value="Genomic_DNA"/>
</dbReference>
<dbReference type="RefSeq" id="WP_149278149.1">
    <property type="nucleotide sequence ID" value="NZ_CP043506.1"/>
</dbReference>
<keyword evidence="3" id="KW-0325">Glycoprotein</keyword>
<dbReference type="KEGG" id="acek:FLP30_02200"/>
<protein>
    <submittedName>
        <fullName evidence="5">Glycosyltransferase family 61 protein</fullName>
    </submittedName>
</protein>
<gene>
    <name evidence="5" type="ORF">FLP30_02200</name>
</gene>
<organism evidence="5 6">
    <name type="scientific">Acetobacter vaccinii</name>
    <dbReference type="NCBI Taxonomy" id="2592655"/>
    <lineage>
        <taxon>Bacteria</taxon>
        <taxon>Pseudomonadati</taxon>
        <taxon>Pseudomonadota</taxon>
        <taxon>Alphaproteobacteria</taxon>
        <taxon>Acetobacterales</taxon>
        <taxon>Acetobacteraceae</taxon>
        <taxon>Acetobacter</taxon>
    </lineage>
</organism>
<evidence type="ECO:0000313" key="5">
    <source>
        <dbReference type="EMBL" id="QEO16708.1"/>
    </source>
</evidence>
<evidence type="ECO:0000313" key="6">
    <source>
        <dbReference type="Proteomes" id="UP000324536"/>
    </source>
</evidence>
<sequence>MPAPVLPTLFEAAGQRALIETTPRQSGLFANNGLLDNGARSLFSHWQTEGGPLYRYSFDSACFVPRLTLFGWQQRPLRDTLYTQPDTILQQFTAALHTTTAETCNRRAWAGFDHWSSNYYHWMAHTLPAIGHFLDKAHADDVFLLPRLSRWQKDCLDFVGLAPHQRMVVEPDRVYLFPRVIYTDFIRGRADFKTSQTARQSYARLRHHICPQPAPPHRLLFVERADAGNRHIPNESTLGAALASLGFERVRPETLPLHEQIRLFSEARMVTGFLGAGLANIAWCQPGTIVQELVPAHHQNPCFLALCLQNSLHYWGDLVETGIATHDHTSPARLPVDVAAVVDNTRHLLRSLPGV</sequence>
<evidence type="ECO:0000259" key="4">
    <source>
        <dbReference type="Pfam" id="PF04577"/>
    </source>
</evidence>
<dbReference type="GO" id="GO:0016757">
    <property type="term" value="F:glycosyltransferase activity"/>
    <property type="evidence" value="ECO:0007669"/>
    <property type="project" value="UniProtKB-KW"/>
</dbReference>
<keyword evidence="1" id="KW-0328">Glycosyltransferase</keyword>
<feature type="domain" description="Glycosyltransferase 61 catalytic" evidence="4">
    <location>
        <begin position="119"/>
        <end position="290"/>
    </location>
</feature>
<keyword evidence="6" id="KW-1185">Reference proteome</keyword>